<comment type="caution">
    <text evidence="3">The sequence shown here is derived from an EMBL/GenBank/DDBJ whole genome shotgun (WGS) entry which is preliminary data.</text>
</comment>
<keyword evidence="4" id="KW-1185">Reference proteome</keyword>
<dbReference type="RefSeq" id="WP_188444862.1">
    <property type="nucleotide sequence ID" value="NZ_BMDW01000001.1"/>
</dbReference>
<feature type="compositionally biased region" description="Gly residues" evidence="1">
    <location>
        <begin position="155"/>
        <end position="174"/>
    </location>
</feature>
<dbReference type="EMBL" id="BMDW01000001">
    <property type="protein sequence ID" value="GGA34884.1"/>
    <property type="molecule type" value="Genomic_DNA"/>
</dbReference>
<evidence type="ECO:0000256" key="1">
    <source>
        <dbReference type="SAM" id="MobiDB-lite"/>
    </source>
</evidence>
<feature type="transmembrane region" description="Helical" evidence="2">
    <location>
        <begin position="28"/>
        <end position="48"/>
    </location>
</feature>
<gene>
    <name evidence="3" type="ORF">GCM10011395_01530</name>
</gene>
<feature type="region of interest" description="Disordered" evidence="1">
    <location>
        <begin position="144"/>
        <end position="213"/>
    </location>
</feature>
<dbReference type="SUPFAM" id="SSF101756">
    <property type="entry name" value="Hypothetical protein YgiW"/>
    <property type="match status" value="1"/>
</dbReference>
<sequence>MTDYIEGPTPTPTPAAPKRARRFSTQTALVAAALLAVGVGGGATFAQLSAPAAEMAPANPVAIRSLADGGSIVTVRGKVAEIYGRAFILADGSGRALVEAGPRHGFMGGESSLVAIGQTVTVQGPFRDGTIHASFLVGADGTVTALRPMGPPRGGPGGPGGRHGPHRGPGGAEGFGPDRGPDRGLDDGADGGPDGAGAPPPPAAAAVTANSAG</sequence>
<evidence type="ECO:0000256" key="2">
    <source>
        <dbReference type="SAM" id="Phobius"/>
    </source>
</evidence>
<proteinExistence type="predicted"/>
<dbReference type="InterPro" id="IPR036700">
    <property type="entry name" value="BOBF_sf"/>
</dbReference>
<protein>
    <submittedName>
        <fullName evidence="3">Uncharacterized protein</fullName>
    </submittedName>
</protein>
<reference evidence="4" key="1">
    <citation type="journal article" date="2019" name="Int. J. Syst. Evol. Microbiol.">
        <title>The Global Catalogue of Microorganisms (GCM) 10K type strain sequencing project: providing services to taxonomists for standard genome sequencing and annotation.</title>
        <authorList>
            <consortium name="The Broad Institute Genomics Platform"/>
            <consortium name="The Broad Institute Genome Sequencing Center for Infectious Disease"/>
            <person name="Wu L."/>
            <person name="Ma J."/>
        </authorList>
    </citation>
    <scope>NUCLEOTIDE SEQUENCE [LARGE SCALE GENOMIC DNA]</scope>
    <source>
        <strain evidence="4">CGMCC 1.10106</strain>
    </source>
</reference>
<accession>A0ABQ1G062</accession>
<evidence type="ECO:0000313" key="3">
    <source>
        <dbReference type="EMBL" id="GGA34884.1"/>
    </source>
</evidence>
<keyword evidence="2" id="KW-1133">Transmembrane helix</keyword>
<name>A0ABQ1G062_9SPHN</name>
<keyword evidence="2" id="KW-0472">Membrane</keyword>
<evidence type="ECO:0000313" key="4">
    <source>
        <dbReference type="Proteomes" id="UP000618591"/>
    </source>
</evidence>
<feature type="region of interest" description="Disordered" evidence="1">
    <location>
        <begin position="1"/>
        <end position="21"/>
    </location>
</feature>
<keyword evidence="2" id="KW-0812">Transmembrane</keyword>
<organism evidence="3 4">
    <name type="scientific">Sphingomonas psychrolutea</name>
    <dbReference type="NCBI Taxonomy" id="1259676"/>
    <lineage>
        <taxon>Bacteria</taxon>
        <taxon>Pseudomonadati</taxon>
        <taxon>Pseudomonadota</taxon>
        <taxon>Alphaproteobacteria</taxon>
        <taxon>Sphingomonadales</taxon>
        <taxon>Sphingomonadaceae</taxon>
        <taxon>Sphingomonas</taxon>
    </lineage>
</organism>
<dbReference type="Proteomes" id="UP000618591">
    <property type="component" value="Unassembled WGS sequence"/>
</dbReference>